<dbReference type="InterPro" id="IPR055431">
    <property type="entry name" value="RsgI_M"/>
</dbReference>
<evidence type="ECO:0000259" key="8">
    <source>
        <dbReference type="PROSITE" id="PS51849"/>
    </source>
</evidence>
<evidence type="ECO:0000256" key="5">
    <source>
        <dbReference type="ARBA" id="ARBA00023136"/>
    </source>
</evidence>
<evidence type="ECO:0000256" key="7">
    <source>
        <dbReference type="SAM" id="Phobius"/>
    </source>
</evidence>
<dbReference type="PROSITE" id="PS51849">
    <property type="entry name" value="RSGI_N"/>
    <property type="match status" value="1"/>
</dbReference>
<evidence type="ECO:0000313" key="10">
    <source>
        <dbReference type="Proteomes" id="UP000043699"/>
    </source>
</evidence>
<feature type="compositionally biased region" description="Basic and acidic residues" evidence="6">
    <location>
        <begin position="221"/>
        <end position="242"/>
    </location>
</feature>
<protein>
    <submittedName>
        <fullName evidence="9">Anti-sigma-I factor RsgI</fullName>
    </submittedName>
</protein>
<dbReference type="OrthoDB" id="9800626at2"/>
<gene>
    <name evidence="9" type="primary">rsgI</name>
    <name evidence="9" type="ORF">BN1080_01230</name>
</gene>
<dbReference type="RefSeq" id="WP_052651008.1">
    <property type="nucleotide sequence ID" value="NZ_CCXS01000001.1"/>
</dbReference>
<dbReference type="InterPro" id="IPR024449">
    <property type="entry name" value="Anti-sigma_RsgI_N"/>
</dbReference>
<dbReference type="Pfam" id="PF23750">
    <property type="entry name" value="RsgI_M"/>
    <property type="match status" value="1"/>
</dbReference>
<feature type="region of interest" description="Disordered" evidence="6">
    <location>
        <begin position="221"/>
        <end position="383"/>
    </location>
</feature>
<dbReference type="Proteomes" id="UP000043699">
    <property type="component" value="Unassembled WGS sequence"/>
</dbReference>
<evidence type="ECO:0000256" key="2">
    <source>
        <dbReference type="ARBA" id="ARBA00022475"/>
    </source>
</evidence>
<keyword evidence="10" id="KW-1185">Reference proteome</keyword>
<dbReference type="AlphaFoldDB" id="A0A098EJ41"/>
<keyword evidence="4 7" id="KW-1133">Transmembrane helix</keyword>
<keyword evidence="5 7" id="KW-0472">Membrane</keyword>
<evidence type="ECO:0000256" key="1">
    <source>
        <dbReference type="ARBA" id="ARBA00004162"/>
    </source>
</evidence>
<evidence type="ECO:0000256" key="4">
    <source>
        <dbReference type="ARBA" id="ARBA00022989"/>
    </source>
</evidence>
<comment type="subcellular location">
    <subcellularLocation>
        <location evidence="1">Cell membrane</location>
        <topology evidence="1">Single-pass membrane protein</topology>
    </subcellularLocation>
</comment>
<dbReference type="STRING" id="1499687.BN1080_01230"/>
<keyword evidence="3 7" id="KW-0812">Transmembrane</keyword>
<organism evidence="9 10">
    <name type="scientific">Planococcus massiliensis</name>
    <dbReference type="NCBI Taxonomy" id="1499687"/>
    <lineage>
        <taxon>Bacteria</taxon>
        <taxon>Bacillati</taxon>
        <taxon>Bacillota</taxon>
        <taxon>Bacilli</taxon>
        <taxon>Bacillales</taxon>
        <taxon>Caryophanaceae</taxon>
        <taxon>Planococcus</taxon>
    </lineage>
</organism>
<proteinExistence type="predicted"/>
<feature type="compositionally biased region" description="Basic and acidic residues" evidence="6">
    <location>
        <begin position="259"/>
        <end position="369"/>
    </location>
</feature>
<evidence type="ECO:0000256" key="3">
    <source>
        <dbReference type="ARBA" id="ARBA00022692"/>
    </source>
</evidence>
<evidence type="ECO:0000256" key="6">
    <source>
        <dbReference type="SAM" id="MobiDB-lite"/>
    </source>
</evidence>
<name>A0A098EJ41_9BACL</name>
<keyword evidence="2" id="KW-1003">Cell membrane</keyword>
<feature type="transmembrane region" description="Helical" evidence="7">
    <location>
        <begin position="56"/>
        <end position="75"/>
    </location>
</feature>
<feature type="domain" description="RsgI N-terminal anti-sigma" evidence="8">
    <location>
        <begin position="4"/>
        <end position="51"/>
    </location>
</feature>
<evidence type="ECO:0000313" key="9">
    <source>
        <dbReference type="EMBL" id="CEG22304.1"/>
    </source>
</evidence>
<reference evidence="9 10" key="1">
    <citation type="submission" date="2014-09" db="EMBL/GenBank/DDBJ databases">
        <authorList>
            <person name="Urmite Genomes Urmite Genomes"/>
        </authorList>
    </citation>
    <scope>NUCLEOTIDE SEQUENCE [LARGE SCALE GENOMIC DNA]</scope>
    <source>
        <strain evidence="9 10">ES2</strain>
    </source>
</reference>
<sequence>MQMQKGICLELNNDRSVFILKDGRFVEGRPADGAAVGEEVYFFPKVKRTKSRLKSIAAPVVLAAAILMLVLSALLPSQEAYAYVQIEVNPSIEIGIDDNFQVVSLRELNKDGMEVVSKIKDWENLSLDEVLEKAIRLSLRESTEEVTITTVVTGDEKEHSEGLEAAVMAVSAKVAKEKLEVHLKEASPAQWRKAVKDNVPVGQKVEDFKVFKETSKAKEIPADKKPTVKEKSEQKDSRKDPVKAAPQSPVQPKEAPAPEQEKKQAPPGQEKKKATPPGQEKKQTPPGQEKKKATPPGQEKKQAPPGQEKKKAAPPGQEKKQAPPGQEKKKATPPGQEKKQAPPGQEKKKESPPGQEKKQAPPGQEKKDQNGPPGNHKGKNGKE</sequence>
<dbReference type="GO" id="GO:0005886">
    <property type="term" value="C:plasma membrane"/>
    <property type="evidence" value="ECO:0007669"/>
    <property type="project" value="UniProtKB-SubCell"/>
</dbReference>
<accession>A0A098EJ41</accession>
<dbReference type="EMBL" id="CCXS01000001">
    <property type="protein sequence ID" value="CEG22304.1"/>
    <property type="molecule type" value="Genomic_DNA"/>
</dbReference>